<feature type="domain" description="Adenosine deaminase" evidence="11">
    <location>
        <begin position="23"/>
        <end position="343"/>
    </location>
</feature>
<evidence type="ECO:0000313" key="13">
    <source>
        <dbReference type="Proteomes" id="UP001627154"/>
    </source>
</evidence>
<keyword evidence="5" id="KW-0378">Hydrolase</keyword>
<evidence type="ECO:0000256" key="9">
    <source>
        <dbReference type="ARBA" id="ARBA00057464"/>
    </source>
</evidence>
<dbReference type="CDD" id="cd00443">
    <property type="entry name" value="ADA_AMPD"/>
    <property type="match status" value="1"/>
</dbReference>
<dbReference type="GO" id="GO:0016787">
    <property type="term" value="F:hydrolase activity"/>
    <property type="evidence" value="ECO:0007669"/>
    <property type="project" value="UniProtKB-KW"/>
</dbReference>
<dbReference type="Gene3D" id="3.20.20.140">
    <property type="entry name" value="Metal-dependent hydrolases"/>
    <property type="match status" value="1"/>
</dbReference>
<dbReference type="PANTHER" id="PTHR11409:SF42">
    <property type="entry name" value="ADENOSINE DEAMINASE-LIKE PROTEIN"/>
    <property type="match status" value="1"/>
</dbReference>
<evidence type="ECO:0000256" key="10">
    <source>
        <dbReference type="ARBA" id="ARBA00070474"/>
    </source>
</evidence>
<dbReference type="Pfam" id="PF00962">
    <property type="entry name" value="A_deaminase"/>
    <property type="match status" value="1"/>
</dbReference>
<keyword evidence="4" id="KW-0479">Metal-binding</keyword>
<dbReference type="EMBL" id="JBJJXI010000096">
    <property type="protein sequence ID" value="KAL3393610.1"/>
    <property type="molecule type" value="Genomic_DNA"/>
</dbReference>
<dbReference type="SUPFAM" id="SSF51556">
    <property type="entry name" value="Metallo-dependent hydrolases"/>
    <property type="match status" value="1"/>
</dbReference>
<sequence length="349" mass="39532">MDCNVSNVNIETNKIVEFCYNLPKIELHAHLNGSLSKETLIKLYKMKHSVENDKSEFFDFNKCATISEIFEVFNFAYSVTTSQEAIYTATYDTIKEFHADNVVYLELRTTPRTESGMSKREYLSAVLKAIKDCQDEGLEIIVKLLVSINRKRAVREARENIQLAIEMSKEYNQIVGIDLSGDPTKGDAFIDLLNQARQANLKIAAHCAEVANENETIDILSFKPDRLGHGTCIHPNLNGSETLYNALLKSEIPVELCLTSNVKCKTVPNFKSHHFKYLYDSKHPICICTDDKGVFDTTLSQEIALLMEHFNLSRSDVKNLMLSTVKYTFADDNEKSKLLKIITDFDASA</sequence>
<protein>
    <recommendedName>
        <fullName evidence="10">Adenosine deaminase-like protein</fullName>
    </recommendedName>
</protein>
<gene>
    <name evidence="12" type="ORF">TKK_011886</name>
</gene>
<comment type="cofactor">
    <cofactor evidence="1">
        <name>Zn(2+)</name>
        <dbReference type="ChEBI" id="CHEBI:29105"/>
    </cofactor>
</comment>
<dbReference type="Proteomes" id="UP001627154">
    <property type="component" value="Unassembled WGS sequence"/>
</dbReference>
<evidence type="ECO:0000256" key="1">
    <source>
        <dbReference type="ARBA" id="ARBA00001947"/>
    </source>
</evidence>
<evidence type="ECO:0000256" key="7">
    <source>
        <dbReference type="ARBA" id="ARBA00023080"/>
    </source>
</evidence>
<dbReference type="InterPro" id="IPR006330">
    <property type="entry name" value="Ado/ade_deaminase"/>
</dbReference>
<evidence type="ECO:0000256" key="6">
    <source>
        <dbReference type="ARBA" id="ARBA00022833"/>
    </source>
</evidence>
<reference evidence="12 13" key="1">
    <citation type="journal article" date="2024" name="bioRxiv">
        <title>A reference genome for Trichogramma kaykai: A tiny desert-dwelling parasitoid wasp with competing sex-ratio distorters.</title>
        <authorList>
            <person name="Culotta J."/>
            <person name="Lindsey A.R."/>
        </authorList>
    </citation>
    <scope>NUCLEOTIDE SEQUENCE [LARGE SCALE GENOMIC DNA]</scope>
    <source>
        <strain evidence="12 13">KSX58</strain>
    </source>
</reference>
<dbReference type="AlphaFoldDB" id="A0ABD2WKM8"/>
<dbReference type="GO" id="GO:0046872">
    <property type="term" value="F:metal ion binding"/>
    <property type="evidence" value="ECO:0007669"/>
    <property type="project" value="UniProtKB-KW"/>
</dbReference>
<keyword evidence="6" id="KW-0862">Zinc</keyword>
<dbReference type="InterPro" id="IPR001365">
    <property type="entry name" value="A_deaminase_dom"/>
</dbReference>
<organism evidence="12 13">
    <name type="scientific">Trichogramma kaykai</name>
    <dbReference type="NCBI Taxonomy" id="54128"/>
    <lineage>
        <taxon>Eukaryota</taxon>
        <taxon>Metazoa</taxon>
        <taxon>Ecdysozoa</taxon>
        <taxon>Arthropoda</taxon>
        <taxon>Hexapoda</taxon>
        <taxon>Insecta</taxon>
        <taxon>Pterygota</taxon>
        <taxon>Neoptera</taxon>
        <taxon>Endopterygota</taxon>
        <taxon>Hymenoptera</taxon>
        <taxon>Apocrita</taxon>
        <taxon>Proctotrupomorpha</taxon>
        <taxon>Chalcidoidea</taxon>
        <taxon>Trichogrammatidae</taxon>
        <taxon>Trichogramma</taxon>
    </lineage>
</organism>
<evidence type="ECO:0000256" key="8">
    <source>
        <dbReference type="ARBA" id="ARBA00048787"/>
    </source>
</evidence>
<comment type="similarity">
    <text evidence="2">Belongs to the metallo-dependent hydrolases superfamily. Adenosine and AMP deaminases family.</text>
</comment>
<dbReference type="PANTHER" id="PTHR11409">
    <property type="entry name" value="ADENOSINE DEAMINASE"/>
    <property type="match status" value="1"/>
</dbReference>
<dbReference type="InterPro" id="IPR032466">
    <property type="entry name" value="Metal_Hydrolase"/>
</dbReference>
<name>A0ABD2WKM8_9HYME</name>
<comment type="catalytic activity">
    <reaction evidence="8">
        <text>N(6)-methyl-AMP + H2O + H(+) = IMP + methylamine</text>
        <dbReference type="Rhea" id="RHEA:16001"/>
        <dbReference type="ChEBI" id="CHEBI:15377"/>
        <dbReference type="ChEBI" id="CHEBI:15378"/>
        <dbReference type="ChEBI" id="CHEBI:58053"/>
        <dbReference type="ChEBI" id="CHEBI:59338"/>
        <dbReference type="ChEBI" id="CHEBI:144842"/>
    </reaction>
    <physiologicalReaction direction="left-to-right" evidence="8">
        <dbReference type="Rhea" id="RHEA:16002"/>
    </physiologicalReaction>
</comment>
<evidence type="ECO:0000313" key="12">
    <source>
        <dbReference type="EMBL" id="KAL3393610.1"/>
    </source>
</evidence>
<comment type="subunit">
    <text evidence="3">Monomer.</text>
</comment>
<proteinExistence type="inferred from homology"/>
<keyword evidence="7" id="KW-0546">Nucleotide metabolism</keyword>
<comment type="caution">
    <text evidence="12">The sequence shown here is derived from an EMBL/GenBank/DDBJ whole genome shotgun (WGS) entry which is preliminary data.</text>
</comment>
<evidence type="ECO:0000256" key="4">
    <source>
        <dbReference type="ARBA" id="ARBA00022723"/>
    </source>
</evidence>
<evidence type="ECO:0000259" key="11">
    <source>
        <dbReference type="Pfam" id="PF00962"/>
    </source>
</evidence>
<comment type="function">
    <text evidence="9">Catalyzes the hydrolysis of the free cytosolic methylated adenosine nucleotide N(6)-methyl-AMP (N6-mAMP) to produce inositol monophosphate (IMP) and methylamine. Is required for the catabolism of cytosolic N6-mAMP, which is derived from the degradation of mRNA containing N6-methylated adenine (m6A).</text>
</comment>
<dbReference type="GO" id="GO:0009117">
    <property type="term" value="P:nucleotide metabolic process"/>
    <property type="evidence" value="ECO:0007669"/>
    <property type="project" value="UniProtKB-KW"/>
</dbReference>
<keyword evidence="13" id="KW-1185">Reference proteome</keyword>
<evidence type="ECO:0000256" key="3">
    <source>
        <dbReference type="ARBA" id="ARBA00011245"/>
    </source>
</evidence>
<evidence type="ECO:0000256" key="2">
    <source>
        <dbReference type="ARBA" id="ARBA00006676"/>
    </source>
</evidence>
<accession>A0ABD2WKM8</accession>
<dbReference type="FunFam" id="3.20.20.140:FF:000033">
    <property type="entry name" value="Adenosine deaminase-like protein"/>
    <property type="match status" value="1"/>
</dbReference>
<evidence type="ECO:0000256" key="5">
    <source>
        <dbReference type="ARBA" id="ARBA00022801"/>
    </source>
</evidence>